<dbReference type="Pfam" id="PF01408">
    <property type="entry name" value="GFO_IDH_MocA"/>
    <property type="match status" value="1"/>
</dbReference>
<dbReference type="STRING" id="662479.C440_02098"/>
<sequence length="330" mass="35876">MSRDDALVAAGVIGVGSMGSNHARVYSELRGVELVGVADADLDRAGAVADDFETGAYTIDELLTRVDVVSVAVPTPYHADVTRQCLEAGVHVLVEKPFVDDVSVGEDLSALATWHGVTLQVGHIERFNPAVRALDGLLEDVEPIAITANRLGPPLTREMGDGVIMDLMIHDIDVILSLVDAEVQTVAATSTPDEQYATAQLTFDNGVIGSLTASRLTQQKTRTLDITTRDRLIRVDYLNQSVQIFRQSRPDYLRDKGNIRYRHEVVIEQPMIETGEPLKYELQSFIDAATQDGPVLVSATDGLRAIDVAHRIEASADATAERVEPAESHR</sequence>
<dbReference type="PANTHER" id="PTHR43377:SF1">
    <property type="entry name" value="BILIVERDIN REDUCTASE A"/>
    <property type="match status" value="1"/>
</dbReference>
<comment type="caution">
    <text evidence="3">The sequence shown here is derived from an EMBL/GenBank/DDBJ whole genome shotgun (WGS) entry which is preliminary data.</text>
</comment>
<dbReference type="OrthoDB" id="25239at2157"/>
<proteinExistence type="predicted"/>
<dbReference type="EMBL" id="AOLN01000004">
    <property type="protein sequence ID" value="ELZ98001.1"/>
    <property type="molecule type" value="Genomic_DNA"/>
</dbReference>
<dbReference type="SUPFAM" id="SSF55347">
    <property type="entry name" value="Glyceraldehyde-3-phosphate dehydrogenase-like, C-terminal domain"/>
    <property type="match status" value="1"/>
</dbReference>
<dbReference type="PATRIC" id="fig|662479.7.peg.433"/>
<dbReference type="RefSeq" id="WP_008317796.1">
    <property type="nucleotide sequence ID" value="NZ_AOLN01000004.1"/>
</dbReference>
<accession>M0IMJ0</accession>
<dbReference type="GO" id="GO:0000166">
    <property type="term" value="F:nucleotide binding"/>
    <property type="evidence" value="ECO:0007669"/>
    <property type="project" value="InterPro"/>
</dbReference>
<feature type="domain" description="GFO/IDH/MocA-like oxidoreductase" evidence="2">
    <location>
        <begin position="156"/>
        <end position="226"/>
    </location>
</feature>
<gene>
    <name evidence="3" type="ORF">C440_02098</name>
</gene>
<dbReference type="PANTHER" id="PTHR43377">
    <property type="entry name" value="BILIVERDIN REDUCTASE A"/>
    <property type="match status" value="1"/>
</dbReference>
<evidence type="ECO:0000313" key="4">
    <source>
        <dbReference type="Proteomes" id="UP000011550"/>
    </source>
</evidence>
<dbReference type="Gene3D" id="3.40.50.720">
    <property type="entry name" value="NAD(P)-binding Rossmann-like Domain"/>
    <property type="match status" value="1"/>
</dbReference>
<dbReference type="Pfam" id="PF22725">
    <property type="entry name" value="GFO_IDH_MocA_C3"/>
    <property type="match status" value="1"/>
</dbReference>
<reference evidence="3 4" key="1">
    <citation type="journal article" date="2014" name="PLoS Genet.">
        <title>Phylogenetically driven sequencing of extremely halophilic archaea reveals strategies for static and dynamic osmo-response.</title>
        <authorList>
            <person name="Becker E.A."/>
            <person name="Seitzer P.M."/>
            <person name="Tritt A."/>
            <person name="Larsen D."/>
            <person name="Krusor M."/>
            <person name="Yao A.I."/>
            <person name="Wu D."/>
            <person name="Madern D."/>
            <person name="Eisen J.A."/>
            <person name="Darling A.E."/>
            <person name="Facciotti M.T."/>
        </authorList>
    </citation>
    <scope>NUCLEOTIDE SEQUENCE [LARGE SCALE GENOMIC DNA]</scope>
    <source>
        <strain evidence="3 4">ATCC BAA-1512</strain>
    </source>
</reference>
<dbReference type="AlphaFoldDB" id="M0IMJ0"/>
<organism evidence="3 4">
    <name type="scientific">Haloferax mucosum ATCC BAA-1512</name>
    <dbReference type="NCBI Taxonomy" id="662479"/>
    <lineage>
        <taxon>Archaea</taxon>
        <taxon>Methanobacteriati</taxon>
        <taxon>Methanobacteriota</taxon>
        <taxon>Stenosarchaea group</taxon>
        <taxon>Halobacteria</taxon>
        <taxon>Halobacteriales</taxon>
        <taxon>Haloferacaceae</taxon>
        <taxon>Haloferax</taxon>
    </lineage>
</organism>
<keyword evidence="4" id="KW-1185">Reference proteome</keyword>
<dbReference type="Proteomes" id="UP000011550">
    <property type="component" value="Unassembled WGS sequence"/>
</dbReference>
<evidence type="ECO:0000313" key="3">
    <source>
        <dbReference type="EMBL" id="ELZ98001.1"/>
    </source>
</evidence>
<evidence type="ECO:0000259" key="1">
    <source>
        <dbReference type="Pfam" id="PF01408"/>
    </source>
</evidence>
<name>M0IMJ0_9EURY</name>
<evidence type="ECO:0000259" key="2">
    <source>
        <dbReference type="Pfam" id="PF22725"/>
    </source>
</evidence>
<dbReference type="InterPro" id="IPR051450">
    <property type="entry name" value="Gfo/Idh/MocA_Oxidoreductases"/>
</dbReference>
<dbReference type="SUPFAM" id="SSF51735">
    <property type="entry name" value="NAD(P)-binding Rossmann-fold domains"/>
    <property type="match status" value="1"/>
</dbReference>
<feature type="domain" description="Gfo/Idh/MocA-like oxidoreductase N-terminal" evidence="1">
    <location>
        <begin position="10"/>
        <end position="123"/>
    </location>
</feature>
<dbReference type="InterPro" id="IPR000683">
    <property type="entry name" value="Gfo/Idh/MocA-like_OxRdtase_N"/>
</dbReference>
<dbReference type="InterPro" id="IPR036291">
    <property type="entry name" value="NAD(P)-bd_dom_sf"/>
</dbReference>
<dbReference type="InterPro" id="IPR055170">
    <property type="entry name" value="GFO_IDH_MocA-like_dom"/>
</dbReference>
<protein>
    <submittedName>
        <fullName evidence="3">Oxidoreductase</fullName>
    </submittedName>
</protein>
<dbReference type="Gene3D" id="3.30.360.10">
    <property type="entry name" value="Dihydrodipicolinate Reductase, domain 2"/>
    <property type="match status" value="1"/>
</dbReference>